<feature type="transmembrane region" description="Helical" evidence="1">
    <location>
        <begin position="349"/>
        <end position="368"/>
    </location>
</feature>
<evidence type="ECO:0000256" key="1">
    <source>
        <dbReference type="SAM" id="Phobius"/>
    </source>
</evidence>
<feature type="transmembrane region" description="Helical" evidence="1">
    <location>
        <begin position="101"/>
        <end position="120"/>
    </location>
</feature>
<feature type="transmembrane region" description="Helical" evidence="1">
    <location>
        <begin position="20"/>
        <end position="41"/>
    </location>
</feature>
<reference evidence="4" key="1">
    <citation type="submission" date="2016-10" db="EMBL/GenBank/DDBJ databases">
        <authorList>
            <person name="Varghese N."/>
            <person name="Submissions S."/>
        </authorList>
    </citation>
    <scope>NUCLEOTIDE SEQUENCE [LARGE SCALE GENOMIC DNA]</scope>
    <source>
        <strain evidence="4">CGMCC 1.8895</strain>
    </source>
</reference>
<name>A0A1G9DZA0_9BACL</name>
<proteinExistence type="predicted"/>
<evidence type="ECO:0000259" key="2">
    <source>
        <dbReference type="Pfam" id="PF04235"/>
    </source>
</evidence>
<keyword evidence="1" id="KW-0812">Transmembrane</keyword>
<feature type="transmembrane region" description="Helical" evidence="1">
    <location>
        <begin position="61"/>
        <end position="89"/>
    </location>
</feature>
<accession>A0A1G9DZA0</accession>
<dbReference type="PANTHER" id="PTHR30590:SF2">
    <property type="entry name" value="INNER MEMBRANE PROTEIN"/>
    <property type="match status" value="1"/>
</dbReference>
<dbReference type="InterPro" id="IPR007349">
    <property type="entry name" value="DUF418"/>
</dbReference>
<evidence type="ECO:0000313" key="4">
    <source>
        <dbReference type="Proteomes" id="UP000199008"/>
    </source>
</evidence>
<dbReference type="Pfam" id="PF04235">
    <property type="entry name" value="DUF418"/>
    <property type="match status" value="1"/>
</dbReference>
<dbReference type="PANTHER" id="PTHR30590">
    <property type="entry name" value="INNER MEMBRANE PROTEIN"/>
    <property type="match status" value="1"/>
</dbReference>
<feature type="transmembrane region" description="Helical" evidence="1">
    <location>
        <begin position="250"/>
        <end position="271"/>
    </location>
</feature>
<feature type="transmembrane region" description="Helical" evidence="1">
    <location>
        <begin position="126"/>
        <end position="143"/>
    </location>
</feature>
<feature type="transmembrane region" description="Helical" evidence="1">
    <location>
        <begin position="150"/>
        <end position="173"/>
    </location>
</feature>
<keyword evidence="1" id="KW-0472">Membrane</keyword>
<feature type="transmembrane region" description="Helical" evidence="1">
    <location>
        <begin position="326"/>
        <end position="343"/>
    </location>
</feature>
<protein>
    <recommendedName>
        <fullName evidence="2">DUF418 domain-containing protein</fullName>
    </recommendedName>
</protein>
<dbReference type="Proteomes" id="UP000199008">
    <property type="component" value="Unassembled WGS sequence"/>
</dbReference>
<keyword evidence="4" id="KW-1185">Reference proteome</keyword>
<gene>
    <name evidence="3" type="ORF">SAMN05216216_10732</name>
</gene>
<dbReference type="EMBL" id="FNFY01000007">
    <property type="protein sequence ID" value="SDK69207.1"/>
    <property type="molecule type" value="Genomic_DNA"/>
</dbReference>
<feature type="domain" description="DUF418" evidence="2">
    <location>
        <begin position="232"/>
        <end position="389"/>
    </location>
</feature>
<feature type="transmembrane region" description="Helical" evidence="1">
    <location>
        <begin position="204"/>
        <end position="229"/>
    </location>
</feature>
<dbReference type="STRING" id="576118.SAMN05216216_10732"/>
<sequence length="396" mass="44982">MKSNYQPISYSERIHEIDGIRGFALLGILMMNIMSFATPVVQDGMEQRVTERFTGQYNEWTIFFINTFVTTNFYTMFSFLFGLGFYIFLTRAENKVQSVNVLFMRRMGMLLIFGILHGVLLWYGDILWTYAVTGILLLFFYKLRPKINLIIGVSILGVFTVFLLLMSILLFAVNLPVEGEFPLPFDMTETIHGGSYSELIALNSTFLCISLMNIIFLVPTVLAVFLIGLYAAQRGIFNNLEKNKGLINKVAAVGLGVGLPVKILTGYAVTYQSLDPAWAMLSTLSSTMGGPLMSLGYIALFLIIARKLPAIVKVLQPVGQMALTNYIMQTVIMLIIFYGFNLFNRVDAVYFIPIVLAVFAVQVIYSYFWMKVFKFGPLEWIWRTVTYLKVLSIKRR</sequence>
<dbReference type="InterPro" id="IPR052529">
    <property type="entry name" value="Bact_Transport_Assoc"/>
</dbReference>
<keyword evidence="1" id="KW-1133">Transmembrane helix</keyword>
<dbReference type="AlphaFoldDB" id="A0A1G9DZA0"/>
<organism evidence="3 4">
    <name type="scientific">Lacicoccus qingdaonensis</name>
    <dbReference type="NCBI Taxonomy" id="576118"/>
    <lineage>
        <taxon>Bacteria</taxon>
        <taxon>Bacillati</taxon>
        <taxon>Bacillota</taxon>
        <taxon>Bacilli</taxon>
        <taxon>Bacillales</taxon>
        <taxon>Salinicoccaceae</taxon>
        <taxon>Lacicoccus</taxon>
    </lineage>
</organism>
<evidence type="ECO:0000313" key="3">
    <source>
        <dbReference type="EMBL" id="SDK69207.1"/>
    </source>
</evidence>
<dbReference type="RefSeq" id="WP_245696635.1">
    <property type="nucleotide sequence ID" value="NZ_FNFY01000007.1"/>
</dbReference>
<feature type="transmembrane region" description="Helical" evidence="1">
    <location>
        <begin position="277"/>
        <end position="305"/>
    </location>
</feature>